<dbReference type="OrthoDB" id="5424905at2759"/>
<evidence type="ECO:0000313" key="2">
    <source>
        <dbReference type="EMBL" id="PTB42743.1"/>
    </source>
</evidence>
<name>A0A2T3ZD65_TRIA4</name>
<dbReference type="EMBL" id="KZ679260">
    <property type="protein sequence ID" value="PTB42743.1"/>
    <property type="molecule type" value="Genomic_DNA"/>
</dbReference>
<gene>
    <name evidence="2" type="ORF">M441DRAFT_394338</name>
</gene>
<protein>
    <submittedName>
        <fullName evidence="2">Uncharacterized protein</fullName>
    </submittedName>
</protein>
<proteinExistence type="predicted"/>
<feature type="region of interest" description="Disordered" evidence="1">
    <location>
        <begin position="172"/>
        <end position="193"/>
    </location>
</feature>
<organism evidence="2 3">
    <name type="scientific">Trichoderma asperellum (strain ATCC 204424 / CBS 433.97 / NBRC 101777)</name>
    <dbReference type="NCBI Taxonomy" id="1042311"/>
    <lineage>
        <taxon>Eukaryota</taxon>
        <taxon>Fungi</taxon>
        <taxon>Dikarya</taxon>
        <taxon>Ascomycota</taxon>
        <taxon>Pezizomycotina</taxon>
        <taxon>Sordariomycetes</taxon>
        <taxon>Hypocreomycetidae</taxon>
        <taxon>Hypocreales</taxon>
        <taxon>Hypocreaceae</taxon>
        <taxon>Trichoderma</taxon>
    </lineage>
</organism>
<dbReference type="AlphaFoldDB" id="A0A2T3ZD65"/>
<keyword evidence="3" id="KW-1185">Reference proteome</keyword>
<accession>A0A2T3ZD65</accession>
<sequence>MTDDYAVSLYYSTNRLSTQASLVPVQLRLAYVAIHRLREQLGPEFHILADYICVTSVCTSGDTTSPENVGRLISEWSRKGKQYDSIAASLGGTDALLVLPEDISPTVWERLPVIGDDRDNMITALLNRGIKTAVKECDHVTELIFGHLTYKMMEWIQGNFLTWAATNNINFRSKKPTRSKSNPNGRPVKRRNLSSHCDHHITKVLQESSMGRGYEIQENSACCQAAHLAGFYVDSAPFVKALCDAQRQPSSTNETFPIWPTRLSADLRKYNVPDIVTRNTDGGGGYPDKDMATELEKHNKILPEILASRPQQFQQPVTVTKSDAIPMLPYWPWETELVELPLVDMR</sequence>
<reference evidence="2 3" key="1">
    <citation type="submission" date="2016-07" db="EMBL/GenBank/DDBJ databases">
        <title>Multiple horizontal gene transfer events from other fungi enriched the ability of initially mycotrophic Trichoderma (Ascomycota) to feed on dead plant biomass.</title>
        <authorList>
            <consortium name="DOE Joint Genome Institute"/>
            <person name="Aerts A."/>
            <person name="Atanasova L."/>
            <person name="Chenthamara K."/>
            <person name="Zhang J."/>
            <person name="Grujic M."/>
            <person name="Henrissat B."/>
            <person name="Kuo A."/>
            <person name="Salamov A."/>
            <person name="Lipzen A."/>
            <person name="Labutti K."/>
            <person name="Barry K."/>
            <person name="Miao Y."/>
            <person name="Rahimi M.J."/>
            <person name="Shen Q."/>
            <person name="Grigoriev I.V."/>
            <person name="Kubicek C.P."/>
            <person name="Druzhinina I.S."/>
        </authorList>
    </citation>
    <scope>NUCLEOTIDE SEQUENCE [LARGE SCALE GENOMIC DNA]</scope>
    <source>
        <strain evidence="2 3">CBS 433.97</strain>
    </source>
</reference>
<evidence type="ECO:0000313" key="3">
    <source>
        <dbReference type="Proteomes" id="UP000240493"/>
    </source>
</evidence>
<evidence type="ECO:0000256" key="1">
    <source>
        <dbReference type="SAM" id="MobiDB-lite"/>
    </source>
</evidence>
<dbReference type="Proteomes" id="UP000240493">
    <property type="component" value="Unassembled WGS sequence"/>
</dbReference>